<evidence type="ECO:0000256" key="1">
    <source>
        <dbReference type="SAM" id="SignalP"/>
    </source>
</evidence>
<feature type="chain" id="PRO_5046293511" evidence="1">
    <location>
        <begin position="21"/>
        <end position="237"/>
    </location>
</feature>
<reference evidence="2 3" key="1">
    <citation type="submission" date="2021-12" db="EMBL/GenBank/DDBJ databases">
        <title>Genome sequencing of bacteria with rrn-lacking chromosome and rrn-plasmid.</title>
        <authorList>
            <person name="Anda M."/>
            <person name="Iwasaki W."/>
        </authorList>
    </citation>
    <scope>NUCLEOTIDE SEQUENCE [LARGE SCALE GENOMIC DNA]</scope>
    <source>
        <strain evidence="2 3">NBRC 101262</strain>
    </source>
</reference>
<name>A0ABM7VF01_9BACT</name>
<keyword evidence="3" id="KW-1185">Reference proteome</keyword>
<evidence type="ECO:0000313" key="3">
    <source>
        <dbReference type="Proteomes" id="UP001354989"/>
    </source>
</evidence>
<dbReference type="Proteomes" id="UP001354989">
    <property type="component" value="Chromosome"/>
</dbReference>
<dbReference type="EMBL" id="AP025292">
    <property type="protein sequence ID" value="BDC99432.1"/>
    <property type="molecule type" value="Genomic_DNA"/>
</dbReference>
<accession>A0ABM7VF01</accession>
<proteinExistence type="predicted"/>
<evidence type="ECO:0000313" key="2">
    <source>
        <dbReference type="EMBL" id="BDC99432.1"/>
    </source>
</evidence>
<dbReference type="RefSeq" id="WP_338396789.1">
    <property type="nucleotide sequence ID" value="NZ_AP025292.1"/>
</dbReference>
<organism evidence="2 3">
    <name type="scientific">Persicobacter psychrovividus</name>
    <dbReference type="NCBI Taxonomy" id="387638"/>
    <lineage>
        <taxon>Bacteria</taxon>
        <taxon>Pseudomonadati</taxon>
        <taxon>Bacteroidota</taxon>
        <taxon>Cytophagia</taxon>
        <taxon>Cytophagales</taxon>
        <taxon>Persicobacteraceae</taxon>
        <taxon>Persicobacter</taxon>
    </lineage>
</organism>
<sequence>MIKPAYFILCFLLSIANAFGQTSEGIFLSFESFVSGTPDLPIQQLDHASKEAVNYLSINASGVIEKINYTAAGESKNLNIESIFAIAINGRQYIKAEGFGKKTGKRKHILLSKLYGTNCPLMSYTIAEAPKASRNGGGPSVGLGMGAMSMGGMGGSMMGTGISSGGGNNPPAMYNRSIKKITFCLDTQTGEIINRTQNPKKIIKRLKKIDPSLKGKKITKENLDLYLNDFQAQYMSK</sequence>
<protein>
    <submittedName>
        <fullName evidence="2">Uncharacterized protein</fullName>
    </submittedName>
</protein>
<feature type="signal peptide" evidence="1">
    <location>
        <begin position="1"/>
        <end position="20"/>
    </location>
</feature>
<keyword evidence="1" id="KW-0732">Signal</keyword>
<gene>
    <name evidence="2" type="ORF">PEPS_17130</name>
</gene>